<reference evidence="2 3" key="1">
    <citation type="journal article" date="2020" name="Cell Host Microbe">
        <title>Functional and Genomic Variation between Human-Derived Isolates of Lachnospiraceae Reveals Inter- and Intra-Species Diversity.</title>
        <authorList>
            <person name="Sorbara M.T."/>
            <person name="Littmann E.R."/>
            <person name="Fontana E."/>
            <person name="Moody T.U."/>
            <person name="Kohout C.E."/>
            <person name="Gjonbalaj M."/>
            <person name="Eaton V."/>
            <person name="Seok R."/>
            <person name="Leiner I.M."/>
            <person name="Pamer E.G."/>
        </authorList>
    </citation>
    <scope>NUCLEOTIDE SEQUENCE [LARGE SCALE GENOMIC DNA]</scope>
    <source>
        <strain evidence="2 3">MSK.14.54</strain>
    </source>
</reference>
<proteinExistence type="predicted"/>
<protein>
    <submittedName>
        <fullName evidence="2">SGNH/GDSL hydrolase family protein</fullName>
    </submittedName>
</protein>
<dbReference type="SUPFAM" id="SSF52266">
    <property type="entry name" value="SGNH hydrolase"/>
    <property type="match status" value="1"/>
</dbReference>
<sequence length="358" mass="40678">MKDVSLKRLKDCMKRAEEGEELTIGFLGGSITQGSLATTMENTYAYRVFTWWKQTFPKANVHYVNGGIGGTTSHYGVSRAVTDVLMYQPDFIVVDFSVNDEADIFFQETYEGVVRKLLSWDSKPAVVLLNNVFYDTGLNAQEYHNEVGNWYQVPHVSVRDTIYQRMKAGEYIREELTPDGLHPNDKGHKLVAEEIEKFLESVKAELEVEEKEPVFPKAMTENAYENAKRLTIREISPKLCGFHADTEEKTGHLDHFKNGWIGKKAGDSIHFEVTASCIAVQYRKTIQLPAARAELVLDGDKEKSILLDGNFDEDWGDCLYLEKVLHHGEKKIHTVDITILPEEVTDTTPFYLMSLIIA</sequence>
<feature type="domain" description="SGNH hydrolase-type esterase" evidence="1">
    <location>
        <begin position="26"/>
        <end position="190"/>
    </location>
</feature>
<dbReference type="CDD" id="cd00229">
    <property type="entry name" value="SGNH_hydrolase"/>
    <property type="match status" value="1"/>
</dbReference>
<dbReference type="InterPro" id="IPR036514">
    <property type="entry name" value="SGNH_hydro_sf"/>
</dbReference>
<comment type="caution">
    <text evidence="2">The sequence shown here is derived from an EMBL/GenBank/DDBJ whole genome shotgun (WGS) entry which is preliminary data.</text>
</comment>
<evidence type="ECO:0000259" key="1">
    <source>
        <dbReference type="Pfam" id="PF13472"/>
    </source>
</evidence>
<dbReference type="RefSeq" id="WP_118741477.1">
    <property type="nucleotide sequence ID" value="NZ_JAAITQ010000010.1"/>
</dbReference>
<dbReference type="Gene3D" id="3.40.50.1110">
    <property type="entry name" value="SGNH hydrolase"/>
    <property type="match status" value="1"/>
</dbReference>
<keyword evidence="3" id="KW-1185">Reference proteome</keyword>
<evidence type="ECO:0000313" key="3">
    <source>
        <dbReference type="Proteomes" id="UP000768180"/>
    </source>
</evidence>
<organism evidence="2 3">
    <name type="scientific">Fusicatenibacter saccharivorans</name>
    <dbReference type="NCBI Taxonomy" id="1150298"/>
    <lineage>
        <taxon>Bacteria</taxon>
        <taxon>Bacillati</taxon>
        <taxon>Bacillota</taxon>
        <taxon>Clostridia</taxon>
        <taxon>Lachnospirales</taxon>
        <taxon>Lachnospiraceae</taxon>
        <taxon>Fusicatenibacter</taxon>
    </lineage>
</organism>
<dbReference type="GO" id="GO:0016787">
    <property type="term" value="F:hydrolase activity"/>
    <property type="evidence" value="ECO:0007669"/>
    <property type="project" value="UniProtKB-KW"/>
</dbReference>
<dbReference type="EMBL" id="JAAITQ010000010">
    <property type="protein sequence ID" value="NSE16204.1"/>
    <property type="molecule type" value="Genomic_DNA"/>
</dbReference>
<dbReference type="Proteomes" id="UP000768180">
    <property type="component" value="Unassembled WGS sequence"/>
</dbReference>
<evidence type="ECO:0000313" key="2">
    <source>
        <dbReference type="EMBL" id="NSE16204.1"/>
    </source>
</evidence>
<name>A0ABX2GDY6_9FIRM</name>
<keyword evidence="2" id="KW-0378">Hydrolase</keyword>
<dbReference type="InterPro" id="IPR013830">
    <property type="entry name" value="SGNH_hydro"/>
</dbReference>
<dbReference type="PANTHER" id="PTHR34407">
    <property type="entry name" value="EXPRESSED PROTEIN"/>
    <property type="match status" value="1"/>
</dbReference>
<dbReference type="PANTHER" id="PTHR34407:SF1">
    <property type="entry name" value="SGNH HYDROLASE-TYPE ESTERASE DOMAIN-CONTAINING PROTEIN"/>
    <property type="match status" value="1"/>
</dbReference>
<accession>A0ABX2GDY6</accession>
<gene>
    <name evidence="2" type="ORF">G5B05_07210</name>
</gene>
<dbReference type="Pfam" id="PF13472">
    <property type="entry name" value="Lipase_GDSL_2"/>
    <property type="match status" value="1"/>
</dbReference>